<dbReference type="AlphaFoldDB" id="A0AAP2Z7U0"/>
<organism evidence="2 3">
    <name type="scientific">Natronosalvus hydrolyticus</name>
    <dbReference type="NCBI Taxonomy" id="2979988"/>
    <lineage>
        <taxon>Archaea</taxon>
        <taxon>Methanobacteriati</taxon>
        <taxon>Methanobacteriota</taxon>
        <taxon>Stenosarchaea group</taxon>
        <taxon>Halobacteria</taxon>
        <taxon>Halobacteriales</taxon>
        <taxon>Natrialbaceae</taxon>
        <taxon>Natronosalvus</taxon>
    </lineage>
</organism>
<keyword evidence="3" id="KW-1185">Reference proteome</keyword>
<name>A0AAP2Z7U0_9EURY</name>
<sequence>MYTPITVSRAGFRAHMEALAPTLEVAIFGTLTLIVLAGLYVNLRLYWTRI</sequence>
<evidence type="ECO:0000256" key="1">
    <source>
        <dbReference type="SAM" id="Phobius"/>
    </source>
</evidence>
<reference evidence="2 3" key="1">
    <citation type="submission" date="2022-09" db="EMBL/GenBank/DDBJ databases">
        <title>Enrichment on poylsaccharides allowed isolation of novel metabolic and taxonomic groups of Haloarchaea.</title>
        <authorList>
            <person name="Sorokin D.Y."/>
            <person name="Elcheninov A.G."/>
            <person name="Khizhniak T.V."/>
            <person name="Kolganova T.V."/>
            <person name="Kublanov I.V."/>
        </authorList>
    </citation>
    <scope>NUCLEOTIDE SEQUENCE [LARGE SCALE GENOMIC DNA]</scope>
    <source>
        <strain evidence="2 3">AArc-curdl1</strain>
    </source>
</reference>
<dbReference type="RefSeq" id="WP_342807649.1">
    <property type="nucleotide sequence ID" value="NZ_JAOPJZ010000003.1"/>
</dbReference>
<keyword evidence="1" id="KW-0812">Transmembrane</keyword>
<gene>
    <name evidence="2" type="ORF">OB919_06600</name>
</gene>
<accession>A0AAP2Z7U0</accession>
<dbReference type="Proteomes" id="UP001321047">
    <property type="component" value="Unassembled WGS sequence"/>
</dbReference>
<keyword evidence="1" id="KW-0472">Membrane</keyword>
<proteinExistence type="predicted"/>
<evidence type="ECO:0000313" key="3">
    <source>
        <dbReference type="Proteomes" id="UP001321047"/>
    </source>
</evidence>
<dbReference type="EMBL" id="JAOPJZ010000003">
    <property type="protein sequence ID" value="MCU4751650.1"/>
    <property type="molecule type" value="Genomic_DNA"/>
</dbReference>
<evidence type="ECO:0000313" key="2">
    <source>
        <dbReference type="EMBL" id="MCU4751650.1"/>
    </source>
</evidence>
<feature type="transmembrane region" description="Helical" evidence="1">
    <location>
        <begin position="25"/>
        <end position="47"/>
    </location>
</feature>
<keyword evidence="1" id="KW-1133">Transmembrane helix</keyword>
<comment type="caution">
    <text evidence="2">The sequence shown here is derived from an EMBL/GenBank/DDBJ whole genome shotgun (WGS) entry which is preliminary data.</text>
</comment>
<protein>
    <submittedName>
        <fullName evidence="2">Uncharacterized protein</fullName>
    </submittedName>
</protein>